<gene>
    <name evidence="2" type="ORF">M378DRAFT_165069</name>
</gene>
<feature type="compositionally biased region" description="Polar residues" evidence="1">
    <location>
        <begin position="10"/>
        <end position="23"/>
    </location>
</feature>
<sequence>MATGDRRPTQQKTTISADGQTASAVEEVGVQRFDAESGPSSIYARSTARGGVRRI</sequence>
<evidence type="ECO:0000313" key="2">
    <source>
        <dbReference type="EMBL" id="KIL62978.1"/>
    </source>
</evidence>
<dbReference type="AlphaFoldDB" id="A0A0C2X2Q0"/>
<organism evidence="2 3">
    <name type="scientific">Amanita muscaria (strain Koide BX008)</name>
    <dbReference type="NCBI Taxonomy" id="946122"/>
    <lineage>
        <taxon>Eukaryota</taxon>
        <taxon>Fungi</taxon>
        <taxon>Dikarya</taxon>
        <taxon>Basidiomycota</taxon>
        <taxon>Agaricomycotina</taxon>
        <taxon>Agaricomycetes</taxon>
        <taxon>Agaricomycetidae</taxon>
        <taxon>Agaricales</taxon>
        <taxon>Pluteineae</taxon>
        <taxon>Amanitaceae</taxon>
        <taxon>Amanita</taxon>
    </lineage>
</organism>
<dbReference type="EMBL" id="KN818264">
    <property type="protein sequence ID" value="KIL62978.1"/>
    <property type="molecule type" value="Genomic_DNA"/>
</dbReference>
<name>A0A0C2X2Q0_AMAMK</name>
<evidence type="ECO:0000256" key="1">
    <source>
        <dbReference type="SAM" id="MobiDB-lite"/>
    </source>
</evidence>
<dbReference type="HOGENOM" id="CLU_3031889_0_0_1"/>
<reference evidence="2 3" key="1">
    <citation type="submission" date="2014-04" db="EMBL/GenBank/DDBJ databases">
        <title>Evolutionary Origins and Diversification of the Mycorrhizal Mutualists.</title>
        <authorList>
            <consortium name="DOE Joint Genome Institute"/>
            <consortium name="Mycorrhizal Genomics Consortium"/>
            <person name="Kohler A."/>
            <person name="Kuo A."/>
            <person name="Nagy L.G."/>
            <person name="Floudas D."/>
            <person name="Copeland A."/>
            <person name="Barry K.W."/>
            <person name="Cichocki N."/>
            <person name="Veneault-Fourrey C."/>
            <person name="LaButti K."/>
            <person name="Lindquist E.A."/>
            <person name="Lipzen A."/>
            <person name="Lundell T."/>
            <person name="Morin E."/>
            <person name="Murat C."/>
            <person name="Riley R."/>
            <person name="Ohm R."/>
            <person name="Sun H."/>
            <person name="Tunlid A."/>
            <person name="Henrissat B."/>
            <person name="Grigoriev I.V."/>
            <person name="Hibbett D.S."/>
            <person name="Martin F."/>
        </authorList>
    </citation>
    <scope>NUCLEOTIDE SEQUENCE [LARGE SCALE GENOMIC DNA]</scope>
    <source>
        <strain evidence="2 3">Koide BX008</strain>
    </source>
</reference>
<feature type="region of interest" description="Disordered" evidence="1">
    <location>
        <begin position="1"/>
        <end position="23"/>
    </location>
</feature>
<keyword evidence="3" id="KW-1185">Reference proteome</keyword>
<accession>A0A0C2X2Q0</accession>
<dbReference type="InParanoid" id="A0A0C2X2Q0"/>
<protein>
    <submittedName>
        <fullName evidence="2">Uncharacterized protein</fullName>
    </submittedName>
</protein>
<dbReference type="Proteomes" id="UP000054549">
    <property type="component" value="Unassembled WGS sequence"/>
</dbReference>
<evidence type="ECO:0000313" key="3">
    <source>
        <dbReference type="Proteomes" id="UP000054549"/>
    </source>
</evidence>
<proteinExistence type="predicted"/>